<evidence type="ECO:0000256" key="1">
    <source>
        <dbReference type="SAM" id="MobiDB-lite"/>
    </source>
</evidence>
<dbReference type="InterPro" id="IPR029063">
    <property type="entry name" value="SAM-dependent_MTases_sf"/>
</dbReference>
<dbReference type="AlphaFoldDB" id="A0A6V8KI11"/>
<dbReference type="EMBL" id="BLPF01000004">
    <property type="protein sequence ID" value="GFJ84832.1"/>
    <property type="molecule type" value="Genomic_DNA"/>
</dbReference>
<protein>
    <recommendedName>
        <fullName evidence="4">Methyltransferase type 11 domain-containing protein</fullName>
    </recommendedName>
</protein>
<comment type="caution">
    <text evidence="2">The sequence shown here is derived from an EMBL/GenBank/DDBJ whole genome shotgun (WGS) entry which is preliminary data.</text>
</comment>
<dbReference type="Proteomes" id="UP000482800">
    <property type="component" value="Unassembled WGS sequence"/>
</dbReference>
<organism evidence="2 3">
    <name type="scientific">Phytohabitans houttuyneae</name>
    <dbReference type="NCBI Taxonomy" id="1076126"/>
    <lineage>
        <taxon>Bacteria</taxon>
        <taxon>Bacillati</taxon>
        <taxon>Actinomycetota</taxon>
        <taxon>Actinomycetes</taxon>
        <taxon>Micromonosporales</taxon>
        <taxon>Micromonosporaceae</taxon>
    </lineage>
</organism>
<evidence type="ECO:0000313" key="3">
    <source>
        <dbReference type="Proteomes" id="UP000482800"/>
    </source>
</evidence>
<gene>
    <name evidence="2" type="ORF">Phou_090120</name>
</gene>
<accession>A0A6V8KI11</accession>
<sequence>MLTLPRAGANSLDPHGLTHAMTGWRRLLRPGGHLLAALTAQGPEPGTVGHRSTVIAAARAAGLLYHQHIPLLLVPLPERDPRTDPNPAAEPDRRLRHGRHLPAFRDLLAFAGTTSTTEEATRG</sequence>
<reference evidence="2 3" key="2">
    <citation type="submission" date="2020-03" db="EMBL/GenBank/DDBJ databases">
        <authorList>
            <person name="Ichikawa N."/>
            <person name="Kimura A."/>
            <person name="Kitahashi Y."/>
            <person name="Uohara A."/>
        </authorList>
    </citation>
    <scope>NUCLEOTIDE SEQUENCE [LARGE SCALE GENOMIC DNA]</scope>
    <source>
        <strain evidence="2 3">NBRC 108639</strain>
    </source>
</reference>
<evidence type="ECO:0008006" key="4">
    <source>
        <dbReference type="Google" id="ProtNLM"/>
    </source>
</evidence>
<reference evidence="2 3" key="1">
    <citation type="submission" date="2020-03" db="EMBL/GenBank/DDBJ databases">
        <title>Whole genome shotgun sequence of Phytohabitans houttuyneae NBRC 108639.</title>
        <authorList>
            <person name="Komaki H."/>
            <person name="Tamura T."/>
        </authorList>
    </citation>
    <scope>NUCLEOTIDE SEQUENCE [LARGE SCALE GENOMIC DNA]</scope>
    <source>
        <strain evidence="2 3">NBRC 108639</strain>
    </source>
</reference>
<dbReference type="SUPFAM" id="SSF53335">
    <property type="entry name" value="S-adenosyl-L-methionine-dependent methyltransferases"/>
    <property type="match status" value="1"/>
</dbReference>
<proteinExistence type="predicted"/>
<evidence type="ECO:0000313" key="2">
    <source>
        <dbReference type="EMBL" id="GFJ84832.1"/>
    </source>
</evidence>
<name>A0A6V8KI11_9ACTN</name>
<feature type="region of interest" description="Disordered" evidence="1">
    <location>
        <begin position="76"/>
        <end position="98"/>
    </location>
</feature>
<keyword evidence="3" id="KW-1185">Reference proteome</keyword>